<comment type="caution">
    <text evidence="1">The sequence shown here is derived from an EMBL/GenBank/DDBJ whole genome shotgun (WGS) entry which is preliminary data.</text>
</comment>
<name>A0A7V7UVH8_9BACI</name>
<dbReference type="Proteomes" id="UP000441354">
    <property type="component" value="Unassembled WGS sequence"/>
</dbReference>
<protein>
    <submittedName>
        <fullName evidence="1">Uncharacterized protein</fullName>
    </submittedName>
</protein>
<gene>
    <name evidence="1" type="ORF">F7732_10600</name>
</gene>
<proteinExistence type="predicted"/>
<dbReference type="RefSeq" id="WP_151573838.1">
    <property type="nucleotide sequence ID" value="NZ_WBOT01000003.1"/>
</dbReference>
<evidence type="ECO:0000313" key="2">
    <source>
        <dbReference type="Proteomes" id="UP000441354"/>
    </source>
</evidence>
<reference evidence="1 2" key="1">
    <citation type="journal article" date="2014" name="Arch. Microbiol.">
        <title>Bacillus mesophilum sp. nov., strain IITR-54T, a novel 4-chlorobiphenyl dechlorinating bacterium.</title>
        <authorList>
            <person name="Manickam N."/>
            <person name="Singh N.K."/>
            <person name="Bajaj A."/>
            <person name="Kumar R.M."/>
            <person name="Kaur G."/>
            <person name="Kaur N."/>
            <person name="Bala M."/>
            <person name="Kumar A."/>
            <person name="Mayilraj S."/>
        </authorList>
    </citation>
    <scope>NUCLEOTIDE SEQUENCE [LARGE SCALE GENOMIC DNA]</scope>
    <source>
        <strain evidence="1 2">IITR-54</strain>
    </source>
</reference>
<keyword evidence="2" id="KW-1185">Reference proteome</keyword>
<dbReference type="AlphaFoldDB" id="A0A7V7UVH8"/>
<sequence length="117" mass="13721">MEEKFLFYKGVCNEIDTMHRPSFGDAVLLSKRPKIKSYQRLPLIENMPLTLQYNTNHPKNQVQYQLHNNHLEICFPEPDGKEFFYSILIKEGNWVSYVLNPAARKKPLAKGNVDRLL</sequence>
<accession>A0A7V7UVH8</accession>
<evidence type="ECO:0000313" key="1">
    <source>
        <dbReference type="EMBL" id="KAB2332540.1"/>
    </source>
</evidence>
<dbReference type="OrthoDB" id="9907632at2"/>
<organism evidence="1 2">
    <name type="scientific">Bacillus mesophilum</name>
    <dbReference type="NCBI Taxonomy" id="1071718"/>
    <lineage>
        <taxon>Bacteria</taxon>
        <taxon>Bacillati</taxon>
        <taxon>Bacillota</taxon>
        <taxon>Bacilli</taxon>
        <taxon>Bacillales</taxon>
        <taxon>Bacillaceae</taxon>
        <taxon>Bacillus</taxon>
    </lineage>
</organism>
<dbReference type="EMBL" id="WBOT01000003">
    <property type="protein sequence ID" value="KAB2332540.1"/>
    <property type="molecule type" value="Genomic_DNA"/>
</dbReference>